<dbReference type="AlphaFoldDB" id="A0A7V3ZYT1"/>
<keyword evidence="3 5" id="KW-0012">Acyltransferase</keyword>
<keyword evidence="5" id="KW-0963">Cytoplasm</keyword>
<dbReference type="PIRSF" id="PIRSF016262">
    <property type="entry name" value="LPLase"/>
    <property type="match status" value="1"/>
</dbReference>
<protein>
    <recommendedName>
        <fullName evidence="5 6">Octanoyltransferase</fullName>
        <ecNumber evidence="5 6">2.3.1.181</ecNumber>
    </recommendedName>
    <alternativeName>
        <fullName evidence="5">Lipoate-protein ligase B</fullName>
    </alternativeName>
    <alternativeName>
        <fullName evidence="5">Lipoyl/octanoyl transferase</fullName>
    </alternativeName>
    <alternativeName>
        <fullName evidence="5">Octanoyl-[acyl-carrier-protein]-protein N-octanoyltransferase</fullName>
    </alternativeName>
</protein>
<evidence type="ECO:0000256" key="5">
    <source>
        <dbReference type="HAMAP-Rule" id="MF_00013"/>
    </source>
</evidence>
<evidence type="ECO:0000256" key="8">
    <source>
        <dbReference type="PIRSR" id="PIRSR016262-2"/>
    </source>
</evidence>
<dbReference type="GO" id="GO:0033819">
    <property type="term" value="F:lipoyl(octanoyl) transferase activity"/>
    <property type="evidence" value="ECO:0007669"/>
    <property type="project" value="UniProtKB-EC"/>
</dbReference>
<comment type="function">
    <text evidence="4 5 6">Catalyzes the transfer of endogenously produced octanoic acid from octanoyl-acyl-carrier-protein onto the lipoyl domains of lipoate-dependent enzymes. Lipoyl-ACP can also act as a substrate although octanoyl-ACP is likely to be the physiological substrate.</text>
</comment>
<dbReference type="EMBL" id="DTDJ01000046">
    <property type="protein sequence ID" value="HGL18094.1"/>
    <property type="molecule type" value="Genomic_DNA"/>
</dbReference>
<comment type="catalytic activity">
    <reaction evidence="5 6">
        <text>octanoyl-[ACP] + L-lysyl-[protein] = N(6)-octanoyl-L-lysyl-[protein] + holo-[ACP] + H(+)</text>
        <dbReference type="Rhea" id="RHEA:17665"/>
        <dbReference type="Rhea" id="RHEA-COMP:9636"/>
        <dbReference type="Rhea" id="RHEA-COMP:9685"/>
        <dbReference type="Rhea" id="RHEA-COMP:9752"/>
        <dbReference type="Rhea" id="RHEA-COMP:9928"/>
        <dbReference type="ChEBI" id="CHEBI:15378"/>
        <dbReference type="ChEBI" id="CHEBI:29969"/>
        <dbReference type="ChEBI" id="CHEBI:64479"/>
        <dbReference type="ChEBI" id="CHEBI:78463"/>
        <dbReference type="ChEBI" id="CHEBI:78809"/>
        <dbReference type="EC" id="2.3.1.181"/>
    </reaction>
</comment>
<comment type="similarity">
    <text evidence="5 6">Belongs to the LipB family.</text>
</comment>
<comment type="miscellaneous">
    <text evidence="5">In the reaction, the free carboxyl group of octanoic acid is attached via an amide linkage to the epsilon-amino group of a specific lysine residue of lipoyl domains of lipoate-dependent enzymes.</text>
</comment>
<dbReference type="Gene3D" id="3.30.930.10">
    <property type="entry name" value="Bira Bifunctional Protein, Domain 2"/>
    <property type="match status" value="1"/>
</dbReference>
<comment type="subcellular location">
    <subcellularLocation>
        <location evidence="5">Cytoplasm</location>
    </subcellularLocation>
</comment>
<evidence type="ECO:0000256" key="6">
    <source>
        <dbReference type="PIRNR" id="PIRNR016262"/>
    </source>
</evidence>
<dbReference type="PANTHER" id="PTHR10993:SF7">
    <property type="entry name" value="LIPOYLTRANSFERASE 2, MITOCHONDRIAL-RELATED"/>
    <property type="match status" value="1"/>
</dbReference>
<comment type="pathway">
    <text evidence="1 5 6">Protein modification; protein lipoylation via endogenous pathway; protein N(6)-(lipoyl)lysine from octanoyl-[acyl-carrier-protein]: step 1/2.</text>
</comment>
<feature type="active site" description="Acyl-thioester intermediate" evidence="5 7">
    <location>
        <position position="172"/>
    </location>
</feature>
<accession>A0A7V3ZYT1</accession>
<dbReference type="CDD" id="cd16444">
    <property type="entry name" value="LipB"/>
    <property type="match status" value="1"/>
</dbReference>
<dbReference type="SUPFAM" id="SSF55681">
    <property type="entry name" value="Class II aaRS and biotin synthetases"/>
    <property type="match status" value="1"/>
</dbReference>
<dbReference type="GO" id="GO:0009249">
    <property type="term" value="P:protein lipoylation"/>
    <property type="evidence" value="ECO:0007669"/>
    <property type="project" value="InterPro"/>
</dbReference>
<organism evidence="11">
    <name type="scientific">candidate division WOR-3 bacterium</name>
    <dbReference type="NCBI Taxonomy" id="2052148"/>
    <lineage>
        <taxon>Bacteria</taxon>
        <taxon>Bacteria division WOR-3</taxon>
    </lineage>
</organism>
<dbReference type="UniPathway" id="UPA00538">
    <property type="reaction ID" value="UER00592"/>
</dbReference>
<feature type="domain" description="BPL/LPL catalytic" evidence="10">
    <location>
        <begin position="29"/>
        <end position="209"/>
    </location>
</feature>
<evidence type="ECO:0000256" key="9">
    <source>
        <dbReference type="PIRSR" id="PIRSR016262-3"/>
    </source>
</evidence>
<dbReference type="NCBIfam" id="TIGR00214">
    <property type="entry name" value="lipB"/>
    <property type="match status" value="1"/>
</dbReference>
<dbReference type="EC" id="2.3.1.181" evidence="5 6"/>
<dbReference type="InterPro" id="IPR020605">
    <property type="entry name" value="Octanoyltransferase_CS"/>
</dbReference>
<dbReference type="NCBIfam" id="NF010925">
    <property type="entry name" value="PRK14345.1"/>
    <property type="match status" value="1"/>
</dbReference>
<dbReference type="PROSITE" id="PS51733">
    <property type="entry name" value="BPL_LPL_CATALYTIC"/>
    <property type="match status" value="1"/>
</dbReference>
<feature type="binding site" evidence="5 8">
    <location>
        <begin position="154"/>
        <end position="156"/>
    </location>
    <ligand>
        <name>substrate</name>
    </ligand>
</feature>
<gene>
    <name evidence="5 11" type="primary">lipB</name>
    <name evidence="11" type="ORF">ENU66_07190</name>
</gene>
<dbReference type="InterPro" id="IPR045864">
    <property type="entry name" value="aa-tRNA-synth_II/BPL/LPL"/>
</dbReference>
<evidence type="ECO:0000256" key="2">
    <source>
        <dbReference type="ARBA" id="ARBA00022679"/>
    </source>
</evidence>
<dbReference type="GO" id="GO:0005737">
    <property type="term" value="C:cytoplasm"/>
    <property type="evidence" value="ECO:0007669"/>
    <property type="project" value="UniProtKB-SubCell"/>
</dbReference>
<feature type="binding site" evidence="5 8">
    <location>
        <begin position="74"/>
        <end position="81"/>
    </location>
    <ligand>
        <name>substrate</name>
    </ligand>
</feature>
<dbReference type="InterPro" id="IPR000544">
    <property type="entry name" value="Octanoyltransferase"/>
</dbReference>
<dbReference type="HAMAP" id="MF_00013">
    <property type="entry name" value="LipB"/>
    <property type="match status" value="1"/>
</dbReference>
<feature type="binding site" evidence="5 8">
    <location>
        <begin position="141"/>
        <end position="143"/>
    </location>
    <ligand>
        <name>substrate</name>
    </ligand>
</feature>
<keyword evidence="2 5" id="KW-0808">Transferase</keyword>
<dbReference type="PROSITE" id="PS01313">
    <property type="entry name" value="LIPB"/>
    <property type="match status" value="1"/>
</dbReference>
<feature type="site" description="Lowers pKa of active site Cys" evidence="5 9">
    <location>
        <position position="138"/>
    </location>
</feature>
<evidence type="ECO:0000256" key="4">
    <source>
        <dbReference type="ARBA" id="ARBA00024732"/>
    </source>
</evidence>
<name>A0A7V3ZYT1_UNCW3</name>
<dbReference type="Pfam" id="PF21948">
    <property type="entry name" value="LplA-B_cat"/>
    <property type="match status" value="1"/>
</dbReference>
<evidence type="ECO:0000256" key="7">
    <source>
        <dbReference type="PIRSR" id="PIRSR016262-1"/>
    </source>
</evidence>
<comment type="caution">
    <text evidence="11">The sequence shown here is derived from an EMBL/GenBank/DDBJ whole genome shotgun (WGS) entry which is preliminary data.</text>
</comment>
<dbReference type="PANTHER" id="PTHR10993">
    <property type="entry name" value="OCTANOYLTRANSFERASE"/>
    <property type="match status" value="1"/>
</dbReference>
<evidence type="ECO:0000313" key="11">
    <source>
        <dbReference type="EMBL" id="HGL18094.1"/>
    </source>
</evidence>
<proteinExistence type="inferred from homology"/>
<reference evidence="11" key="1">
    <citation type="journal article" date="2020" name="mSystems">
        <title>Genome- and Community-Level Interaction Insights into Carbon Utilization and Element Cycling Functions of Hydrothermarchaeota in Hydrothermal Sediment.</title>
        <authorList>
            <person name="Zhou Z."/>
            <person name="Liu Y."/>
            <person name="Xu W."/>
            <person name="Pan J."/>
            <person name="Luo Z.H."/>
            <person name="Li M."/>
        </authorList>
    </citation>
    <scope>NUCLEOTIDE SEQUENCE [LARGE SCALE GENOMIC DNA]</scope>
    <source>
        <strain evidence="11">SpSt-69</strain>
    </source>
</reference>
<evidence type="ECO:0000256" key="1">
    <source>
        <dbReference type="ARBA" id="ARBA00004821"/>
    </source>
</evidence>
<dbReference type="InterPro" id="IPR004143">
    <property type="entry name" value="BPL_LPL_catalytic"/>
</dbReference>
<evidence type="ECO:0000259" key="10">
    <source>
        <dbReference type="PROSITE" id="PS51733"/>
    </source>
</evidence>
<sequence>MIDIIDLGFKRYKDVWDFQKELVEKRIRDEIPDTLILVEHEPVFTLGRNKDWKNLLFPEDYLRKLGYSLYKVERGGDITYHGPGQLVGYPIFKLDSALAGVKKFVYNVEEALIRTLIGYGIEAYRHDEYTGVFTPHGKIASIGIAFKKWVSFHGFALNVNNSLEPFRFIIPCGISHIPMTSMSEILKREIPMAELKRRVFQSFCEVFGT</sequence>
<evidence type="ECO:0000256" key="3">
    <source>
        <dbReference type="ARBA" id="ARBA00023315"/>
    </source>
</evidence>